<dbReference type="OrthoDB" id="9787933at2"/>
<feature type="chain" id="PRO_5011786834" evidence="1">
    <location>
        <begin position="19"/>
        <end position="244"/>
    </location>
</feature>
<evidence type="ECO:0000313" key="4">
    <source>
        <dbReference type="Proteomes" id="UP000199344"/>
    </source>
</evidence>
<dbReference type="PANTHER" id="PTHR22946:SF0">
    <property type="entry name" value="DIENELACTONE HYDROLASE DOMAIN-CONTAINING PROTEIN"/>
    <property type="match status" value="1"/>
</dbReference>
<keyword evidence="3" id="KW-0378">Hydrolase</keyword>
<keyword evidence="4" id="KW-1185">Reference proteome</keyword>
<dbReference type="STRING" id="591205.SAMN05421538_10682"/>
<dbReference type="GO" id="GO:0016787">
    <property type="term" value="F:hydrolase activity"/>
    <property type="evidence" value="ECO:0007669"/>
    <property type="project" value="UniProtKB-KW"/>
</dbReference>
<dbReference type="AlphaFoldDB" id="A0A1G7CFI6"/>
<dbReference type="RefSeq" id="WP_090523742.1">
    <property type="nucleotide sequence ID" value="NZ_FNAH01000006.1"/>
</dbReference>
<evidence type="ECO:0000259" key="2">
    <source>
        <dbReference type="Pfam" id="PF01738"/>
    </source>
</evidence>
<keyword evidence="1" id="KW-0732">Signal</keyword>
<sequence length="244" mass="26308">MKYLVATTAMLAAGAAIAGEPVDYTSGEREFEGYVALAEEPRGSVVLVHDWDGLTDYEMRRADMLAEQGYNAFAVDLYGKDVRPSSVEENRAETEKLYNDRETMRDLMLAGLDAAAEQGVNAPVVAGYCFGGAVALEVARLQPDEVAGYATFHGGLETPDGQDYSAAEAPIRIYHGGADTGPDMATFASFVTELEEAGTPYKAEVYAGAPHAFTVFGSDRYREDADQRSWADFLVFLGETNPGP</sequence>
<dbReference type="PANTHER" id="PTHR22946">
    <property type="entry name" value="DIENELACTONE HYDROLASE DOMAIN-CONTAINING PROTEIN-RELATED"/>
    <property type="match status" value="1"/>
</dbReference>
<evidence type="ECO:0000256" key="1">
    <source>
        <dbReference type="SAM" id="SignalP"/>
    </source>
</evidence>
<proteinExistence type="predicted"/>
<organism evidence="3 4">
    <name type="scientific">Paracoccus isoporae</name>
    <dbReference type="NCBI Taxonomy" id="591205"/>
    <lineage>
        <taxon>Bacteria</taxon>
        <taxon>Pseudomonadati</taxon>
        <taxon>Pseudomonadota</taxon>
        <taxon>Alphaproteobacteria</taxon>
        <taxon>Rhodobacterales</taxon>
        <taxon>Paracoccaceae</taxon>
        <taxon>Paracoccus</taxon>
    </lineage>
</organism>
<name>A0A1G7CFI6_9RHOB</name>
<accession>A0A1G7CFI6</accession>
<protein>
    <submittedName>
        <fullName evidence="3">Dienelactone hydrolase</fullName>
    </submittedName>
</protein>
<dbReference type="InterPro" id="IPR050261">
    <property type="entry name" value="FrsA_esterase"/>
</dbReference>
<dbReference type="EMBL" id="FNAH01000006">
    <property type="protein sequence ID" value="SDE38098.1"/>
    <property type="molecule type" value="Genomic_DNA"/>
</dbReference>
<dbReference type="Pfam" id="PF01738">
    <property type="entry name" value="DLH"/>
    <property type="match status" value="1"/>
</dbReference>
<dbReference type="Gene3D" id="3.40.50.1820">
    <property type="entry name" value="alpha/beta hydrolase"/>
    <property type="match status" value="1"/>
</dbReference>
<dbReference type="SUPFAM" id="SSF53474">
    <property type="entry name" value="alpha/beta-Hydrolases"/>
    <property type="match status" value="1"/>
</dbReference>
<dbReference type="InterPro" id="IPR002925">
    <property type="entry name" value="Dienelactn_hydro"/>
</dbReference>
<reference evidence="3 4" key="1">
    <citation type="submission" date="2016-10" db="EMBL/GenBank/DDBJ databases">
        <authorList>
            <person name="de Groot N.N."/>
        </authorList>
    </citation>
    <scope>NUCLEOTIDE SEQUENCE [LARGE SCALE GENOMIC DNA]</scope>
    <source>
        <strain evidence="3 4">DSM 22220</strain>
    </source>
</reference>
<feature type="domain" description="Dienelactone hydrolase" evidence="2">
    <location>
        <begin position="31"/>
        <end position="239"/>
    </location>
</feature>
<dbReference type="Proteomes" id="UP000199344">
    <property type="component" value="Unassembled WGS sequence"/>
</dbReference>
<feature type="signal peptide" evidence="1">
    <location>
        <begin position="1"/>
        <end position="18"/>
    </location>
</feature>
<dbReference type="InterPro" id="IPR029058">
    <property type="entry name" value="AB_hydrolase_fold"/>
</dbReference>
<evidence type="ECO:0000313" key="3">
    <source>
        <dbReference type="EMBL" id="SDE38098.1"/>
    </source>
</evidence>
<gene>
    <name evidence="3" type="ORF">SAMN05421538_10682</name>
</gene>